<dbReference type="PROSITE" id="PS51257">
    <property type="entry name" value="PROKAR_LIPOPROTEIN"/>
    <property type="match status" value="1"/>
</dbReference>
<dbReference type="AlphaFoldDB" id="A0A0R3JUK0"/>
<dbReference type="RefSeq" id="WP_057978640.1">
    <property type="nucleotide sequence ID" value="NZ_LKHP01000007.1"/>
</dbReference>
<keyword evidence="3" id="KW-1185">Reference proteome</keyword>
<feature type="region of interest" description="Disordered" evidence="1">
    <location>
        <begin position="230"/>
        <end position="259"/>
    </location>
</feature>
<accession>A0A0R3JUK0</accession>
<evidence type="ECO:0000313" key="2">
    <source>
        <dbReference type="EMBL" id="KRQ86714.1"/>
    </source>
</evidence>
<reference evidence="2 3" key="1">
    <citation type="submission" date="2015-09" db="EMBL/GenBank/DDBJ databases">
        <title>Draft genome sequence of a Caloramator mitchellensis, a moderate thermophile from the Great Artesian Basin of Australia.</title>
        <authorList>
            <person name="Patel B.K."/>
        </authorList>
    </citation>
    <scope>NUCLEOTIDE SEQUENCE [LARGE SCALE GENOMIC DNA]</scope>
    <source>
        <strain evidence="2 3">VF08</strain>
    </source>
</reference>
<comment type="caution">
    <text evidence="2">The sequence shown here is derived from an EMBL/GenBank/DDBJ whole genome shotgun (WGS) entry which is preliminary data.</text>
</comment>
<gene>
    <name evidence="2" type="ORF">ABG79_01466</name>
</gene>
<name>A0A0R3JUK0_CALMK</name>
<evidence type="ECO:0000256" key="1">
    <source>
        <dbReference type="SAM" id="MobiDB-lite"/>
    </source>
</evidence>
<evidence type="ECO:0000313" key="3">
    <source>
        <dbReference type="Proteomes" id="UP000052015"/>
    </source>
</evidence>
<feature type="compositionally biased region" description="Basic and acidic residues" evidence="1">
    <location>
        <begin position="248"/>
        <end position="259"/>
    </location>
</feature>
<organism evidence="2 3">
    <name type="scientific">Caloramator mitchellensis</name>
    <dbReference type="NCBI Taxonomy" id="908809"/>
    <lineage>
        <taxon>Bacteria</taxon>
        <taxon>Bacillati</taxon>
        <taxon>Bacillota</taxon>
        <taxon>Clostridia</taxon>
        <taxon>Eubacteriales</taxon>
        <taxon>Clostridiaceae</taxon>
        <taxon>Caloramator</taxon>
    </lineage>
</organism>
<sequence>MKRFLLIIIAVSMILFTGCPDEEKKESSDKKEVQNTTIDKKAAEEFLNNYLFHAIKRDTNAMLSYYSPKLIENYKEVVKNENPHPVGYKIEEGEISKESEFKVHIFNAYNAYPYFSDDTFKYKLTSKNGKLLIDEIKKEDSIELYSKGNSLYKKTGDNAQGEFIVSIEDFPAFTSAQNIIYPEQKFKVPKKKLGPCAIDSEGKIAIVSSIDVDSYIGIVRLDEEAFNMAQNGQKGQGQDQKGEGGGGEEQKSEEERQREKKEIKIKSLDFYSNKIIQIITLSPDGKTILTEISDNRGKREIKGYKGEDGSSLELEFVKQFKSDVFSTINPFFISKNEFVFSVEVKPNATDEEKRLRGDWVYNIETKKFRQIKQF</sequence>
<dbReference type="EMBL" id="LKHP01000007">
    <property type="protein sequence ID" value="KRQ86714.1"/>
    <property type="molecule type" value="Genomic_DNA"/>
</dbReference>
<proteinExistence type="predicted"/>
<evidence type="ECO:0008006" key="4">
    <source>
        <dbReference type="Google" id="ProtNLM"/>
    </source>
</evidence>
<dbReference type="OrthoDB" id="1950593at2"/>
<protein>
    <recommendedName>
        <fullName evidence="4">Lipoprotein</fullName>
    </recommendedName>
</protein>
<dbReference type="Proteomes" id="UP000052015">
    <property type="component" value="Unassembled WGS sequence"/>
</dbReference>
<dbReference type="STRING" id="908809.ABG79_01466"/>